<protein>
    <submittedName>
        <fullName evidence="1">Uncharacterized protein</fullName>
    </submittedName>
</protein>
<dbReference type="EMBL" id="JAQJAC010000001">
    <property type="protein sequence ID" value="KAJ5600685.1"/>
    <property type="molecule type" value="Genomic_DNA"/>
</dbReference>
<evidence type="ECO:0000313" key="2">
    <source>
        <dbReference type="Proteomes" id="UP001216150"/>
    </source>
</evidence>
<keyword evidence="2" id="KW-1185">Reference proteome</keyword>
<dbReference type="AlphaFoldDB" id="A0AAD6E617"/>
<proteinExistence type="predicted"/>
<dbReference type="PANTHER" id="PTHR37535:SF3">
    <property type="entry name" value="FLUG DOMAIN-CONTAINING PROTEIN"/>
    <property type="match status" value="1"/>
</dbReference>
<dbReference type="Proteomes" id="UP001216150">
    <property type="component" value="Unassembled WGS sequence"/>
</dbReference>
<gene>
    <name evidence="1" type="ORF">N7450_001752</name>
</gene>
<comment type="caution">
    <text evidence="1">The sequence shown here is derived from an EMBL/GenBank/DDBJ whole genome shotgun (WGS) entry which is preliminary data.</text>
</comment>
<organism evidence="1 2">
    <name type="scientific">Penicillium hetheringtonii</name>
    <dbReference type="NCBI Taxonomy" id="911720"/>
    <lineage>
        <taxon>Eukaryota</taxon>
        <taxon>Fungi</taxon>
        <taxon>Dikarya</taxon>
        <taxon>Ascomycota</taxon>
        <taxon>Pezizomycotina</taxon>
        <taxon>Eurotiomycetes</taxon>
        <taxon>Eurotiomycetidae</taxon>
        <taxon>Eurotiales</taxon>
        <taxon>Aspergillaceae</taxon>
        <taxon>Penicillium</taxon>
    </lineage>
</organism>
<name>A0AAD6E617_9EURO</name>
<reference evidence="1 2" key="1">
    <citation type="journal article" date="2023" name="IMA Fungus">
        <title>Comparative genomic study of the Penicillium genus elucidates a diverse pangenome and 15 lateral gene transfer events.</title>
        <authorList>
            <person name="Petersen C."/>
            <person name="Sorensen T."/>
            <person name="Nielsen M.R."/>
            <person name="Sondergaard T.E."/>
            <person name="Sorensen J.L."/>
            <person name="Fitzpatrick D.A."/>
            <person name="Frisvad J.C."/>
            <person name="Nielsen K.L."/>
        </authorList>
    </citation>
    <scope>NUCLEOTIDE SEQUENCE [LARGE SCALE GENOMIC DNA]</scope>
    <source>
        <strain evidence="1 2">IBT 29057</strain>
    </source>
</reference>
<evidence type="ECO:0000313" key="1">
    <source>
        <dbReference type="EMBL" id="KAJ5600685.1"/>
    </source>
</evidence>
<sequence>MFCVRVSAGDMGENSGDWGEKVEKMMLPEEIQKKLDERNARAASRGFTHEYQNAREQEDNTISHKQLAPATLRNYENTALNWTLWRLSCNEAANANFSREEPDPTPQLLKSFAEYYIATRKKLPSQKSACLNFINFTSRWERETCRTLPGPVKEDVLNHLTFNIKWGSKDGKIKCWVTIDPEFLKGQCYIDDRYLPKNWFRENPILGFNFVFWIIVQGVADGAFKGLRTVEDILAVIPPKGRESYTLE</sequence>
<accession>A0AAD6E617</accession>
<dbReference type="PANTHER" id="PTHR37535">
    <property type="entry name" value="FLUG DOMAIN PROTEIN"/>
    <property type="match status" value="1"/>
</dbReference>